<dbReference type="PANTHER" id="PTHR30055">
    <property type="entry name" value="HTH-TYPE TRANSCRIPTIONAL REGULATOR RUTR"/>
    <property type="match status" value="1"/>
</dbReference>
<dbReference type="InterPro" id="IPR039536">
    <property type="entry name" value="TetR_C_Proteobacteria"/>
</dbReference>
<protein>
    <submittedName>
        <fullName evidence="5">TetR/AcrR family transcriptional regulator</fullName>
    </submittedName>
</protein>
<comment type="caution">
    <text evidence="5">The sequence shown here is derived from an EMBL/GenBank/DDBJ whole genome shotgun (WGS) entry which is preliminary data.</text>
</comment>
<evidence type="ECO:0000256" key="3">
    <source>
        <dbReference type="SAM" id="MobiDB-lite"/>
    </source>
</evidence>
<dbReference type="InterPro" id="IPR050109">
    <property type="entry name" value="HTH-type_TetR-like_transc_reg"/>
</dbReference>
<evidence type="ECO:0000313" key="6">
    <source>
        <dbReference type="Proteomes" id="UP001219862"/>
    </source>
</evidence>
<dbReference type="Pfam" id="PF00440">
    <property type="entry name" value="TetR_N"/>
    <property type="match status" value="1"/>
</dbReference>
<reference evidence="5 6" key="1">
    <citation type="submission" date="2022-10" db="EMBL/GenBank/DDBJ databases">
        <title>paucibacter sp. hw8 Genome sequencing.</title>
        <authorList>
            <person name="Park S."/>
        </authorList>
    </citation>
    <scope>NUCLEOTIDE SEQUENCE [LARGE SCALE GENOMIC DNA]</scope>
    <source>
        <strain evidence="6">hw8</strain>
    </source>
</reference>
<dbReference type="Gene3D" id="1.10.357.10">
    <property type="entry name" value="Tetracycline Repressor, domain 2"/>
    <property type="match status" value="1"/>
</dbReference>
<evidence type="ECO:0000259" key="4">
    <source>
        <dbReference type="PROSITE" id="PS50977"/>
    </source>
</evidence>
<dbReference type="InterPro" id="IPR036271">
    <property type="entry name" value="Tet_transcr_reg_TetR-rel_C_sf"/>
</dbReference>
<dbReference type="InterPro" id="IPR001647">
    <property type="entry name" value="HTH_TetR"/>
</dbReference>
<evidence type="ECO:0000256" key="1">
    <source>
        <dbReference type="ARBA" id="ARBA00023125"/>
    </source>
</evidence>
<gene>
    <name evidence="5" type="ORF">PRZ01_03530</name>
</gene>
<sequence length="248" mass="27182">MTTNNRPFQEAAPRMANSTHPTAQAQDEPSRLRRRRLTPDARVPLILDAALHEFSAQGYKATRIDDIARRAGLSKSGFYAHFSSKDEVFEALLKRSMQIPVLDVAALLNQADTADTLVGQLLAPLYEMLSHPEAVATARLLIAESHRLPEAVARWRYDTMNSLAGQISQLLQQAVARGLCRDSSLRANPWLVLAPIVYTVVQQATEAQPLGAKPPDEGTQLQPGSFADARQAQAALLCELLTPRAPKT</sequence>
<name>A0ABT5KMW9_9BURK</name>
<dbReference type="SUPFAM" id="SSF46689">
    <property type="entry name" value="Homeodomain-like"/>
    <property type="match status" value="1"/>
</dbReference>
<feature type="compositionally biased region" description="Polar residues" evidence="3">
    <location>
        <begin position="16"/>
        <end position="27"/>
    </location>
</feature>
<feature type="region of interest" description="Disordered" evidence="3">
    <location>
        <begin position="1"/>
        <end position="31"/>
    </location>
</feature>
<evidence type="ECO:0000313" key="5">
    <source>
        <dbReference type="EMBL" id="MDC8784263.1"/>
    </source>
</evidence>
<dbReference type="SUPFAM" id="SSF48498">
    <property type="entry name" value="Tetracyclin repressor-like, C-terminal domain"/>
    <property type="match status" value="1"/>
</dbReference>
<keyword evidence="6" id="KW-1185">Reference proteome</keyword>
<dbReference type="InterPro" id="IPR009057">
    <property type="entry name" value="Homeodomain-like_sf"/>
</dbReference>
<dbReference type="Proteomes" id="UP001219862">
    <property type="component" value="Unassembled WGS sequence"/>
</dbReference>
<dbReference type="PRINTS" id="PR00455">
    <property type="entry name" value="HTHTETR"/>
</dbReference>
<dbReference type="Pfam" id="PF14246">
    <property type="entry name" value="TetR_C_7"/>
    <property type="match status" value="1"/>
</dbReference>
<keyword evidence="1 2" id="KW-0238">DNA-binding</keyword>
<evidence type="ECO:0000256" key="2">
    <source>
        <dbReference type="PROSITE-ProRule" id="PRU00335"/>
    </source>
</evidence>
<organism evidence="5 6">
    <name type="scientific">Roseateles koreensis</name>
    <dbReference type="NCBI Taxonomy" id="2987526"/>
    <lineage>
        <taxon>Bacteria</taxon>
        <taxon>Pseudomonadati</taxon>
        <taxon>Pseudomonadota</taxon>
        <taxon>Betaproteobacteria</taxon>
        <taxon>Burkholderiales</taxon>
        <taxon>Sphaerotilaceae</taxon>
        <taxon>Roseateles</taxon>
    </lineage>
</organism>
<dbReference type="PROSITE" id="PS50977">
    <property type="entry name" value="HTH_TETR_2"/>
    <property type="match status" value="1"/>
</dbReference>
<feature type="domain" description="HTH tetR-type" evidence="4">
    <location>
        <begin position="40"/>
        <end position="100"/>
    </location>
</feature>
<proteinExistence type="predicted"/>
<accession>A0ABT5KMW9</accession>
<feature type="DNA-binding region" description="H-T-H motif" evidence="2">
    <location>
        <begin position="63"/>
        <end position="82"/>
    </location>
</feature>
<dbReference type="PANTHER" id="PTHR30055:SF223">
    <property type="entry name" value="HTH-TYPE TRANSCRIPTIONAL REGULATOR UIDR"/>
    <property type="match status" value="1"/>
</dbReference>
<dbReference type="EMBL" id="JAQQXS010000003">
    <property type="protein sequence ID" value="MDC8784263.1"/>
    <property type="molecule type" value="Genomic_DNA"/>
</dbReference>